<accession>A0A6L2L5P0</accession>
<dbReference type="AlphaFoldDB" id="A0A6L2L5P0"/>
<evidence type="ECO:0000313" key="1">
    <source>
        <dbReference type="EMBL" id="GEU55484.1"/>
    </source>
</evidence>
<protein>
    <submittedName>
        <fullName evidence="1">Uncharacterized protein</fullName>
    </submittedName>
</protein>
<gene>
    <name evidence="1" type="ORF">Tci_027462</name>
</gene>
<proteinExistence type="predicted"/>
<comment type="caution">
    <text evidence="1">The sequence shown here is derived from an EMBL/GenBank/DDBJ whole genome shotgun (WGS) entry which is preliminary data.</text>
</comment>
<reference evidence="1" key="1">
    <citation type="journal article" date="2019" name="Sci. Rep.">
        <title>Draft genome of Tanacetum cinerariifolium, the natural source of mosquito coil.</title>
        <authorList>
            <person name="Yamashiro T."/>
            <person name="Shiraishi A."/>
            <person name="Satake H."/>
            <person name="Nakayama K."/>
        </authorList>
    </citation>
    <scope>NUCLEOTIDE SEQUENCE</scope>
</reference>
<name>A0A6L2L5P0_TANCI</name>
<sequence>MICCSEGFYLNGVDAPAIFSFRSLVIKGGSQKYELTAIMQCGVVGLIRKKIVSSQKLESIYEIKGHWDRDVTIKDTCNGKTTVIYRAKDVISALKTPIVKDAEARKAIERTSEATSYYSWPFSSSPSCHDSKAFAIRYYRRKDIKRDSTSLTSQNSEIKFRLQAMEQQALLRDGAAVPTAE</sequence>
<dbReference type="EMBL" id="BKCJ010003504">
    <property type="protein sequence ID" value="GEU55484.1"/>
    <property type="molecule type" value="Genomic_DNA"/>
</dbReference>
<organism evidence="1">
    <name type="scientific">Tanacetum cinerariifolium</name>
    <name type="common">Dalmatian daisy</name>
    <name type="synonym">Chrysanthemum cinerariifolium</name>
    <dbReference type="NCBI Taxonomy" id="118510"/>
    <lineage>
        <taxon>Eukaryota</taxon>
        <taxon>Viridiplantae</taxon>
        <taxon>Streptophyta</taxon>
        <taxon>Embryophyta</taxon>
        <taxon>Tracheophyta</taxon>
        <taxon>Spermatophyta</taxon>
        <taxon>Magnoliopsida</taxon>
        <taxon>eudicotyledons</taxon>
        <taxon>Gunneridae</taxon>
        <taxon>Pentapetalae</taxon>
        <taxon>asterids</taxon>
        <taxon>campanulids</taxon>
        <taxon>Asterales</taxon>
        <taxon>Asteraceae</taxon>
        <taxon>Asteroideae</taxon>
        <taxon>Anthemideae</taxon>
        <taxon>Anthemidinae</taxon>
        <taxon>Tanacetum</taxon>
    </lineage>
</organism>